<protein>
    <submittedName>
        <fullName evidence="1">Uncharacterized protein</fullName>
    </submittedName>
</protein>
<comment type="caution">
    <text evidence="1">The sequence shown here is derived from an EMBL/GenBank/DDBJ whole genome shotgun (WGS) entry which is preliminary data.</text>
</comment>
<organism evidence="1 2">
    <name type="scientific">Melipona bicolor</name>
    <dbReference type="NCBI Taxonomy" id="60889"/>
    <lineage>
        <taxon>Eukaryota</taxon>
        <taxon>Metazoa</taxon>
        <taxon>Ecdysozoa</taxon>
        <taxon>Arthropoda</taxon>
        <taxon>Hexapoda</taxon>
        <taxon>Insecta</taxon>
        <taxon>Pterygota</taxon>
        <taxon>Neoptera</taxon>
        <taxon>Endopterygota</taxon>
        <taxon>Hymenoptera</taxon>
        <taxon>Apocrita</taxon>
        <taxon>Aculeata</taxon>
        <taxon>Apoidea</taxon>
        <taxon>Anthophila</taxon>
        <taxon>Apidae</taxon>
        <taxon>Melipona</taxon>
    </lineage>
</organism>
<dbReference type="EMBL" id="JAHYIQ010000006">
    <property type="protein sequence ID" value="KAK1131297.1"/>
    <property type="molecule type" value="Genomic_DNA"/>
</dbReference>
<name>A0AA40G5C2_9HYME</name>
<accession>A0AA40G5C2</accession>
<reference evidence="1" key="1">
    <citation type="submission" date="2021-10" db="EMBL/GenBank/DDBJ databases">
        <title>Melipona bicolor Genome sequencing and assembly.</title>
        <authorList>
            <person name="Araujo N.S."/>
            <person name="Arias M.C."/>
        </authorList>
    </citation>
    <scope>NUCLEOTIDE SEQUENCE</scope>
    <source>
        <strain evidence="1">USP_2M_L1-L4_2017</strain>
        <tissue evidence="1">Whole body</tissue>
    </source>
</reference>
<dbReference type="Proteomes" id="UP001177670">
    <property type="component" value="Unassembled WGS sequence"/>
</dbReference>
<proteinExistence type="predicted"/>
<dbReference type="AlphaFoldDB" id="A0AA40G5C2"/>
<evidence type="ECO:0000313" key="2">
    <source>
        <dbReference type="Proteomes" id="UP001177670"/>
    </source>
</evidence>
<sequence length="66" mass="7674">MELRRIGEKIKVNHALKAALWLLEAVSLGEQEERPVQHPGRVPSGFRNAERFIRVHFRPELMTGDR</sequence>
<evidence type="ECO:0000313" key="1">
    <source>
        <dbReference type="EMBL" id="KAK1131297.1"/>
    </source>
</evidence>
<gene>
    <name evidence="1" type="ORF">K0M31_017584</name>
</gene>
<keyword evidence="2" id="KW-1185">Reference proteome</keyword>